<dbReference type="OrthoDB" id="2355712at2759"/>
<proteinExistence type="predicted"/>
<sequence length="147" mass="17687">MELEKHSKDLREKVYHKLMREVFNIKIFYEASKQDGHMTQAKFYKNRIEKYIHKFLSHIGEDKKEWLSRGVVKALRLSTTSQKLLNLLDMAEYKELEIPALSVILQSKDKSRYRSFTHEHAIAEIDIFLIKGWEENKFMPFQLQMHQ</sequence>
<protein>
    <submittedName>
        <fullName evidence="1">Uncharacterized protein</fullName>
    </submittedName>
</protein>
<dbReference type="Proteomes" id="UP000266861">
    <property type="component" value="Unassembled WGS sequence"/>
</dbReference>
<comment type="caution">
    <text evidence="1">The sequence shown here is derived from an EMBL/GenBank/DDBJ whole genome shotgun (WGS) entry which is preliminary data.</text>
</comment>
<accession>A0A397IT87</accession>
<dbReference type="EMBL" id="PQFF01000187">
    <property type="protein sequence ID" value="RHZ76314.1"/>
    <property type="molecule type" value="Genomic_DNA"/>
</dbReference>
<dbReference type="AlphaFoldDB" id="A0A397IT87"/>
<organism evidence="1 2">
    <name type="scientific">Diversispora epigaea</name>
    <dbReference type="NCBI Taxonomy" id="1348612"/>
    <lineage>
        <taxon>Eukaryota</taxon>
        <taxon>Fungi</taxon>
        <taxon>Fungi incertae sedis</taxon>
        <taxon>Mucoromycota</taxon>
        <taxon>Glomeromycotina</taxon>
        <taxon>Glomeromycetes</taxon>
        <taxon>Diversisporales</taxon>
        <taxon>Diversisporaceae</taxon>
        <taxon>Diversispora</taxon>
    </lineage>
</organism>
<gene>
    <name evidence="1" type="ORF">Glove_199g113</name>
</gene>
<keyword evidence="2" id="KW-1185">Reference proteome</keyword>
<evidence type="ECO:0000313" key="1">
    <source>
        <dbReference type="EMBL" id="RHZ76314.1"/>
    </source>
</evidence>
<name>A0A397IT87_9GLOM</name>
<reference evidence="1 2" key="1">
    <citation type="submission" date="2018-08" db="EMBL/GenBank/DDBJ databases">
        <title>Genome and evolution of the arbuscular mycorrhizal fungus Diversispora epigaea (formerly Glomus versiforme) and its bacterial endosymbionts.</title>
        <authorList>
            <person name="Sun X."/>
            <person name="Fei Z."/>
            <person name="Harrison M."/>
        </authorList>
    </citation>
    <scope>NUCLEOTIDE SEQUENCE [LARGE SCALE GENOMIC DNA]</scope>
    <source>
        <strain evidence="1 2">IT104</strain>
    </source>
</reference>
<evidence type="ECO:0000313" key="2">
    <source>
        <dbReference type="Proteomes" id="UP000266861"/>
    </source>
</evidence>